<protein>
    <recommendedName>
        <fullName evidence="5">ABC transporter substrate-binding protein</fullName>
    </recommendedName>
</protein>
<sequence length="334" mass="35122">MFRTQRYEGCARTYRRSARLPWLLLAAGILACLQARAADAFPDRPLTIVVPFPAAGGTDLTARLFAQALERQGGQPVTVLNRPGAGGEVGMAQLARASADGYTLGLLNTPNVLSIPIERKAQFALSSFEPVVSLVDDPATLSVHASSQIRSVADLVRAARAAPDAIRYGTAGVGSAGHLSVLMLEKQAGIRMLHVPYKGTSDVRTALLGEQIDVAATNLGEALAFATGSPWRTLGVMSPARSGFAPDLPTFAESGYVLSSGSLRGIGAPAGLPPDRREQLRALMTRAAADPAFQSAAQAANQELKVLAGERYAEALAGQQAALQQLWAATPWNR</sequence>
<accession>A0A261SG04</accession>
<name>A0A261SG04_9BORD</name>
<organism evidence="3 4">
    <name type="scientific">Bordetella genomosp. 1</name>
    <dbReference type="NCBI Taxonomy" id="1395607"/>
    <lineage>
        <taxon>Bacteria</taxon>
        <taxon>Pseudomonadati</taxon>
        <taxon>Pseudomonadota</taxon>
        <taxon>Betaproteobacteria</taxon>
        <taxon>Burkholderiales</taxon>
        <taxon>Alcaligenaceae</taxon>
        <taxon>Bordetella</taxon>
    </lineage>
</organism>
<dbReference type="InterPro" id="IPR042100">
    <property type="entry name" value="Bug_dom1"/>
</dbReference>
<dbReference type="Pfam" id="PF03401">
    <property type="entry name" value="TctC"/>
    <property type="match status" value="1"/>
</dbReference>
<dbReference type="InterPro" id="IPR005064">
    <property type="entry name" value="BUG"/>
</dbReference>
<feature type="signal peptide" evidence="2">
    <location>
        <begin position="1"/>
        <end position="37"/>
    </location>
</feature>
<dbReference type="OrthoDB" id="8678477at2"/>
<evidence type="ECO:0000256" key="2">
    <source>
        <dbReference type="SAM" id="SignalP"/>
    </source>
</evidence>
<evidence type="ECO:0000313" key="3">
    <source>
        <dbReference type="EMBL" id="OZI35273.1"/>
    </source>
</evidence>
<dbReference type="PANTHER" id="PTHR42928:SF5">
    <property type="entry name" value="BLR1237 PROTEIN"/>
    <property type="match status" value="1"/>
</dbReference>
<dbReference type="RefSeq" id="WP_094826083.1">
    <property type="nucleotide sequence ID" value="NZ_NEVL01000003.1"/>
</dbReference>
<keyword evidence="2" id="KW-0732">Signal</keyword>
<comment type="similarity">
    <text evidence="1">Belongs to the UPF0065 (bug) family.</text>
</comment>
<evidence type="ECO:0000313" key="4">
    <source>
        <dbReference type="Proteomes" id="UP000217005"/>
    </source>
</evidence>
<dbReference type="Proteomes" id="UP000217005">
    <property type="component" value="Unassembled WGS sequence"/>
</dbReference>
<comment type="caution">
    <text evidence="3">The sequence shown here is derived from an EMBL/GenBank/DDBJ whole genome shotgun (WGS) entry which is preliminary data.</text>
</comment>
<evidence type="ECO:0008006" key="5">
    <source>
        <dbReference type="Google" id="ProtNLM"/>
    </source>
</evidence>
<dbReference type="AlphaFoldDB" id="A0A261SG04"/>
<dbReference type="PANTHER" id="PTHR42928">
    <property type="entry name" value="TRICARBOXYLATE-BINDING PROTEIN"/>
    <property type="match status" value="1"/>
</dbReference>
<proteinExistence type="inferred from homology"/>
<dbReference type="SUPFAM" id="SSF53850">
    <property type="entry name" value="Periplasmic binding protein-like II"/>
    <property type="match status" value="1"/>
</dbReference>
<dbReference type="CDD" id="cd07012">
    <property type="entry name" value="PBP2_Bug_TTT"/>
    <property type="match status" value="1"/>
</dbReference>
<dbReference type="EMBL" id="NEVL01000003">
    <property type="protein sequence ID" value="OZI35273.1"/>
    <property type="molecule type" value="Genomic_DNA"/>
</dbReference>
<dbReference type="PROSITE" id="PS51257">
    <property type="entry name" value="PROKAR_LIPOPROTEIN"/>
    <property type="match status" value="1"/>
</dbReference>
<feature type="chain" id="PRO_5012062678" description="ABC transporter substrate-binding protein" evidence="2">
    <location>
        <begin position="38"/>
        <end position="334"/>
    </location>
</feature>
<reference evidence="3 4" key="1">
    <citation type="submission" date="2017-05" db="EMBL/GenBank/DDBJ databases">
        <title>Complete and WGS of Bordetella genogroups.</title>
        <authorList>
            <person name="Spilker T."/>
            <person name="LiPuma J."/>
        </authorList>
    </citation>
    <scope>NUCLEOTIDE SEQUENCE [LARGE SCALE GENOMIC DNA]</scope>
    <source>
        <strain evidence="3 4">AU17610</strain>
    </source>
</reference>
<dbReference type="PIRSF" id="PIRSF017082">
    <property type="entry name" value="YflP"/>
    <property type="match status" value="1"/>
</dbReference>
<evidence type="ECO:0000256" key="1">
    <source>
        <dbReference type="ARBA" id="ARBA00006987"/>
    </source>
</evidence>
<gene>
    <name evidence="3" type="ORF">CEG14_09215</name>
</gene>
<dbReference type="Gene3D" id="3.40.190.150">
    <property type="entry name" value="Bordetella uptake gene, domain 1"/>
    <property type="match status" value="1"/>
</dbReference>
<dbReference type="Gene3D" id="3.40.190.10">
    <property type="entry name" value="Periplasmic binding protein-like II"/>
    <property type="match status" value="1"/>
</dbReference>